<sequence length="697" mass="77679">MSSSSDESVMNTSVDDQPAVKKKRGVRNKHLYKSQVQKSHRLHGEAYTSTSSGKYVEAKSNTGEECKCKKFCTLNFGVEERQDILLSLYNGRPKNEQDTFLMGLIKCSSVARRRSSNENRKKRDFTFTYFILSNAERIEVCRQAFSILYDIKNNAIFRLTTILSKGMQPQDRRGQHPNRGNSMPNDILLAIDEHIKSYPLKESHYSSKHVQYLDASLNVKIMYEMFCTKHPDLQDTVKYDFFRKLYNENYGFRFGRPQVDVCSTCEDLETKIKSPTLNDVAKRVHVVEKIVHLKRAKKFNSKQQEILALCKERADVGAIVFDYMQNLPIPKIPVQEMFYLRKLWLYVFCVHDLKSNTANFYTYHEGEAKRGPDEVCSLLWKTIQNIDPAVKVLHVFSDACGGQNRNNTLVRFFLILIYLGRFEKIHQYFPVRGHSFLQCDRNFGTAKRLIRKKDRIYTPDVYNDMISTAKKTGFSVTNITSEDILDFKKTWPLYYKKTSKSVDKASTFTISKYRHLTYSASHKGYLTAREYIDGLVKHHFLLQKNNVHPALPENKAYTASRIGLSNAGVNSLNLNNIAGVTSASLNNAGVSSIGLNNAGISGISVNNAGLVGAGIGSSSLAGVGVQNVAANAAVPVTGPFTATGNAELAVGGEFNAGGTAVIGGQIPVLGAVSFTGQIPASGVVSIAGNCGCSNVPL</sequence>
<dbReference type="OrthoDB" id="6747067at2759"/>
<keyword evidence="4" id="KW-1185">Reference proteome</keyword>
<dbReference type="Pfam" id="PF25273">
    <property type="entry name" value="DUF7869"/>
    <property type="match status" value="1"/>
</dbReference>
<proteinExistence type="predicted"/>
<feature type="region of interest" description="Disordered" evidence="1">
    <location>
        <begin position="1"/>
        <end position="26"/>
    </location>
</feature>
<dbReference type="EMBL" id="OU893343">
    <property type="protein sequence ID" value="CAG9784775.1"/>
    <property type="molecule type" value="Genomic_DNA"/>
</dbReference>
<dbReference type="PANTHER" id="PTHR10773:SF19">
    <property type="match status" value="1"/>
</dbReference>
<dbReference type="Proteomes" id="UP001153714">
    <property type="component" value="Chromosome 12"/>
</dbReference>
<organism evidence="3 4">
    <name type="scientific">Diatraea saccharalis</name>
    <name type="common">sugarcane borer</name>
    <dbReference type="NCBI Taxonomy" id="40085"/>
    <lineage>
        <taxon>Eukaryota</taxon>
        <taxon>Metazoa</taxon>
        <taxon>Ecdysozoa</taxon>
        <taxon>Arthropoda</taxon>
        <taxon>Hexapoda</taxon>
        <taxon>Insecta</taxon>
        <taxon>Pterygota</taxon>
        <taxon>Neoptera</taxon>
        <taxon>Endopterygota</taxon>
        <taxon>Lepidoptera</taxon>
        <taxon>Glossata</taxon>
        <taxon>Ditrysia</taxon>
        <taxon>Pyraloidea</taxon>
        <taxon>Crambidae</taxon>
        <taxon>Crambinae</taxon>
        <taxon>Diatraea</taxon>
    </lineage>
</organism>
<gene>
    <name evidence="3" type="ORF">DIATSA_LOCUS2848</name>
</gene>
<dbReference type="PANTHER" id="PTHR10773">
    <property type="entry name" value="DNA-DIRECTED RNA POLYMERASES I, II, AND III SUBUNIT RPABC2"/>
    <property type="match status" value="1"/>
</dbReference>
<evidence type="ECO:0000313" key="4">
    <source>
        <dbReference type="Proteomes" id="UP001153714"/>
    </source>
</evidence>
<name>A0A9N9QWI0_9NEOP</name>
<evidence type="ECO:0000256" key="1">
    <source>
        <dbReference type="SAM" id="MobiDB-lite"/>
    </source>
</evidence>
<reference evidence="3" key="2">
    <citation type="submission" date="2022-10" db="EMBL/GenBank/DDBJ databases">
        <authorList>
            <consortium name="ENA_rothamsted_submissions"/>
            <consortium name="culmorum"/>
            <person name="King R."/>
        </authorList>
    </citation>
    <scope>NUCLEOTIDE SEQUENCE</scope>
</reference>
<feature type="domain" description="DUF7869" evidence="2">
    <location>
        <begin position="367"/>
        <end position="513"/>
    </location>
</feature>
<feature type="compositionally biased region" description="Polar residues" evidence="1">
    <location>
        <begin position="1"/>
        <end position="15"/>
    </location>
</feature>
<reference evidence="3" key="1">
    <citation type="submission" date="2021-12" db="EMBL/GenBank/DDBJ databases">
        <authorList>
            <person name="King R."/>
        </authorList>
    </citation>
    <scope>NUCLEOTIDE SEQUENCE</scope>
</reference>
<protein>
    <recommendedName>
        <fullName evidence="2">DUF7869 domain-containing protein</fullName>
    </recommendedName>
</protein>
<evidence type="ECO:0000259" key="2">
    <source>
        <dbReference type="Pfam" id="PF25273"/>
    </source>
</evidence>
<accession>A0A9N9QWI0</accession>
<evidence type="ECO:0000313" key="3">
    <source>
        <dbReference type="EMBL" id="CAG9784775.1"/>
    </source>
</evidence>
<dbReference type="AlphaFoldDB" id="A0A9N9QWI0"/>
<dbReference type="InterPro" id="IPR057191">
    <property type="entry name" value="DUF7869"/>
</dbReference>